<dbReference type="OrthoDB" id="5512589at2759"/>
<evidence type="ECO:0000256" key="2">
    <source>
        <dbReference type="ARBA" id="ARBA00004922"/>
    </source>
</evidence>
<protein>
    <recommendedName>
        <fullName evidence="13">Hexosyltransferase</fullName>
        <ecNumber evidence="13">2.4.1.-</ecNumber>
    </recommendedName>
</protein>
<evidence type="ECO:0000256" key="6">
    <source>
        <dbReference type="ARBA" id="ARBA00022692"/>
    </source>
</evidence>
<dbReference type="InParanoid" id="A0A6J2W077"/>
<keyword evidence="14" id="KW-1185">Reference proteome</keyword>
<keyword evidence="4 13" id="KW-0328">Glycosyltransferase</keyword>
<evidence type="ECO:0000256" key="3">
    <source>
        <dbReference type="ARBA" id="ARBA00008661"/>
    </source>
</evidence>
<dbReference type="PANTHER" id="PTHR11214">
    <property type="entry name" value="BETA-1,3-N-ACETYLGLUCOSAMINYLTRANSFERASE"/>
    <property type="match status" value="1"/>
</dbReference>
<sequence length="303" mass="35156">MLLLFLYNKDVFARDKDVTPVFEGNPGPYHVAYPRNYKFIQDQSRICYDHNPFLVVIVPVAPHNQEARDTIRKTWGNDSLVQEKKFLVLFLLGLPSGANTEKMQEMLSLENQRHQDLIQANFTDSYRNLTIKTMMMLEWLASYCDQALYAVKVDSDILLNLRNLVKILPKVPKDYMTGLVWWHSVVLRDPSNKFYLPYDVYQKPEYPPYPLGMCYVISLDLPAKLLKASRQIKPIYIEDAYLGMCLEKLGVKPTNSPNPTDFVVVPPDNYDRCFYASTIAIMTKSSAELTKFWTDLNRFGYMC</sequence>
<keyword evidence="8" id="KW-1133">Transmembrane helix</keyword>
<keyword evidence="12" id="KW-0325">Glycoprotein</keyword>
<keyword evidence="11" id="KW-0472">Membrane</keyword>
<comment type="similarity">
    <text evidence="3 13">Belongs to the glycosyltransferase 31 family.</text>
</comment>
<name>A0A6J2W077_CHACN</name>
<dbReference type="Pfam" id="PF01762">
    <property type="entry name" value="Galactosyl_T"/>
    <property type="match status" value="1"/>
</dbReference>
<dbReference type="FunFam" id="3.90.550.50:FF:000001">
    <property type="entry name" value="Hexosyltransferase"/>
    <property type="match status" value="1"/>
</dbReference>
<evidence type="ECO:0000256" key="8">
    <source>
        <dbReference type="ARBA" id="ARBA00022989"/>
    </source>
</evidence>
<dbReference type="AlphaFoldDB" id="A0A6J2W077"/>
<dbReference type="GO" id="GO:0006493">
    <property type="term" value="P:protein O-linked glycosylation"/>
    <property type="evidence" value="ECO:0007669"/>
    <property type="project" value="TreeGrafter"/>
</dbReference>
<comment type="subcellular location">
    <subcellularLocation>
        <location evidence="1 13">Golgi apparatus membrane</location>
        <topology evidence="1 13">Single-pass type II membrane protein</topology>
    </subcellularLocation>
</comment>
<evidence type="ECO:0000256" key="1">
    <source>
        <dbReference type="ARBA" id="ARBA00004323"/>
    </source>
</evidence>
<evidence type="ECO:0000313" key="14">
    <source>
        <dbReference type="Proteomes" id="UP000504632"/>
    </source>
</evidence>
<evidence type="ECO:0000256" key="10">
    <source>
        <dbReference type="ARBA" id="ARBA00023098"/>
    </source>
</evidence>
<organism evidence="14 15">
    <name type="scientific">Chanos chanos</name>
    <name type="common">Milkfish</name>
    <name type="synonym">Mugil chanos</name>
    <dbReference type="NCBI Taxonomy" id="29144"/>
    <lineage>
        <taxon>Eukaryota</taxon>
        <taxon>Metazoa</taxon>
        <taxon>Chordata</taxon>
        <taxon>Craniata</taxon>
        <taxon>Vertebrata</taxon>
        <taxon>Euteleostomi</taxon>
        <taxon>Actinopterygii</taxon>
        <taxon>Neopterygii</taxon>
        <taxon>Teleostei</taxon>
        <taxon>Ostariophysi</taxon>
        <taxon>Gonorynchiformes</taxon>
        <taxon>Chanidae</taxon>
        <taxon>Chanos</taxon>
    </lineage>
</organism>
<dbReference type="Gene3D" id="3.90.550.50">
    <property type="match status" value="1"/>
</dbReference>
<evidence type="ECO:0000256" key="12">
    <source>
        <dbReference type="ARBA" id="ARBA00023180"/>
    </source>
</evidence>
<keyword evidence="9 13" id="KW-0333">Golgi apparatus</keyword>
<gene>
    <name evidence="15" type="primary">LOC115819293</name>
</gene>
<proteinExistence type="inferred from homology"/>
<dbReference type="PANTHER" id="PTHR11214:SF115">
    <property type="entry name" value="HEXOSYLTRANSFERASE"/>
    <property type="match status" value="1"/>
</dbReference>
<dbReference type="GO" id="GO:0000139">
    <property type="term" value="C:Golgi membrane"/>
    <property type="evidence" value="ECO:0007669"/>
    <property type="project" value="UniProtKB-SubCell"/>
</dbReference>
<dbReference type="GeneID" id="115819293"/>
<evidence type="ECO:0000256" key="5">
    <source>
        <dbReference type="ARBA" id="ARBA00022679"/>
    </source>
</evidence>
<accession>A0A6J2W077</accession>
<dbReference type="FunCoup" id="A0A6J2W077">
    <property type="interactions" value="10"/>
</dbReference>
<keyword evidence="5" id="KW-0808">Transferase</keyword>
<dbReference type="InterPro" id="IPR002659">
    <property type="entry name" value="Glyco_trans_31"/>
</dbReference>
<evidence type="ECO:0000256" key="7">
    <source>
        <dbReference type="ARBA" id="ARBA00022968"/>
    </source>
</evidence>
<keyword evidence="7" id="KW-0735">Signal-anchor</keyword>
<keyword evidence="10" id="KW-0443">Lipid metabolism</keyword>
<dbReference type="GO" id="GO:0006629">
    <property type="term" value="P:lipid metabolic process"/>
    <property type="evidence" value="ECO:0007669"/>
    <property type="project" value="UniProtKB-KW"/>
</dbReference>
<keyword evidence="6" id="KW-0812">Transmembrane</keyword>
<dbReference type="Proteomes" id="UP000504632">
    <property type="component" value="Chromosome 8"/>
</dbReference>
<evidence type="ECO:0000256" key="13">
    <source>
        <dbReference type="RuleBase" id="RU363063"/>
    </source>
</evidence>
<dbReference type="GO" id="GO:0008499">
    <property type="term" value="F:N-acetyl-beta-D-glucosaminide beta-(1,3)-galactosyltransferase activity"/>
    <property type="evidence" value="ECO:0007669"/>
    <property type="project" value="TreeGrafter"/>
</dbReference>
<evidence type="ECO:0000256" key="9">
    <source>
        <dbReference type="ARBA" id="ARBA00023034"/>
    </source>
</evidence>
<evidence type="ECO:0000313" key="15">
    <source>
        <dbReference type="RefSeq" id="XP_030638715.1"/>
    </source>
</evidence>
<evidence type="ECO:0000256" key="11">
    <source>
        <dbReference type="ARBA" id="ARBA00023136"/>
    </source>
</evidence>
<dbReference type="EC" id="2.4.1.-" evidence="13"/>
<reference evidence="15" key="1">
    <citation type="submission" date="2025-08" db="UniProtKB">
        <authorList>
            <consortium name="RefSeq"/>
        </authorList>
    </citation>
    <scope>IDENTIFICATION</scope>
</reference>
<comment type="pathway">
    <text evidence="2">Protein modification; protein glycosylation.</text>
</comment>
<dbReference type="RefSeq" id="XP_030638715.1">
    <property type="nucleotide sequence ID" value="XM_030782855.1"/>
</dbReference>
<evidence type="ECO:0000256" key="4">
    <source>
        <dbReference type="ARBA" id="ARBA00022676"/>
    </source>
</evidence>